<keyword evidence="1" id="KW-0223">Dioxygenase</keyword>
<dbReference type="Gene3D" id="2.60.120.620">
    <property type="entry name" value="q2cbj1_9rhob like domain"/>
    <property type="match status" value="1"/>
</dbReference>
<evidence type="ECO:0000313" key="1">
    <source>
        <dbReference type="EMBL" id="MFG6111463.1"/>
    </source>
</evidence>
<dbReference type="EMBL" id="JBHGCJ010000021">
    <property type="protein sequence ID" value="MFG6111463.1"/>
    <property type="molecule type" value="Genomic_DNA"/>
</dbReference>
<keyword evidence="1" id="KW-0560">Oxidoreductase</keyword>
<gene>
    <name evidence="1" type="ORF">ACEU0G_001799</name>
</gene>
<dbReference type="GO" id="GO:0051213">
    <property type="term" value="F:dioxygenase activity"/>
    <property type="evidence" value="ECO:0007669"/>
    <property type="project" value="UniProtKB-KW"/>
</dbReference>
<reference evidence="1 2" key="1">
    <citation type="submission" date="2024-09" db="EMBL/GenBank/DDBJ databases">
        <authorList>
            <consortium name="All-Russian atlas of soil microorganisms"/>
            <consortium name="as a basis for the search for new antimicrobial producers and enzymes with unique properties"/>
            <person name="Sokolova E.A."/>
            <person name="Voronina E.N."/>
        </authorList>
    </citation>
    <scope>NUCLEOTIDE SEQUENCE [LARGE SCALE GENOMIC DNA]</scope>
    <source>
        <strain evidence="1 2">AF-22b-331.1</strain>
    </source>
</reference>
<name>A0ABW7D3D9_9GAMM</name>
<dbReference type="RefSeq" id="WP_394164721.1">
    <property type="nucleotide sequence ID" value="NZ_JBHGCJ010000021.1"/>
</dbReference>
<dbReference type="Pfam" id="PF10014">
    <property type="entry name" value="2OG-Fe_Oxy_2"/>
    <property type="match status" value="1"/>
</dbReference>
<accession>A0ABW7D3D9</accession>
<sequence>MHADADAVPSSRAPALRAVHCLACTLARPRRHAMLPQLFRMEQLGLQRGFLDSVAAYAAQLPWDAYDVARRRRQVLQRHASILAPAQRALLEDDDAAPDAVWNAVRDHLPSVLRAALERIQPHRRRAMRKYDARRVSTACWQLQPLEDPHFVQPAAAARAPHRVFAPIAAALTYHPDTLRLVAGIAETIHQRCAATRLQLVLHQMLTIARGPGAAEPAPEGLHQDGADYILSALVIRRRGVHGGASRVYRGSAGPLLLEHTLGEGEGLFQPDAGSPLWHEVSALHAEDPHGEGQRMILGIDAHVLSERPA</sequence>
<dbReference type="Proteomes" id="UP001605261">
    <property type="component" value="Unassembled WGS sequence"/>
</dbReference>
<protein>
    <submittedName>
        <fullName evidence="1">2OG-Fe dioxygenase family protein</fullName>
    </submittedName>
</protein>
<organism evidence="1 2">
    <name type="scientific">Stenotrophomonas nematodicola</name>
    <dbReference type="NCBI Taxonomy" id="2656746"/>
    <lineage>
        <taxon>Bacteria</taxon>
        <taxon>Pseudomonadati</taxon>
        <taxon>Pseudomonadota</taxon>
        <taxon>Gammaproteobacteria</taxon>
        <taxon>Lysobacterales</taxon>
        <taxon>Lysobacteraceae</taxon>
        <taxon>Stenotrophomonas</taxon>
    </lineage>
</organism>
<comment type="caution">
    <text evidence="1">The sequence shown here is derived from an EMBL/GenBank/DDBJ whole genome shotgun (WGS) entry which is preliminary data.</text>
</comment>
<evidence type="ECO:0000313" key="2">
    <source>
        <dbReference type="Proteomes" id="UP001605261"/>
    </source>
</evidence>
<keyword evidence="2" id="KW-1185">Reference proteome</keyword>
<dbReference type="InterPro" id="IPR018724">
    <property type="entry name" value="2OG-Fe_dioxygenase"/>
</dbReference>
<proteinExistence type="predicted"/>